<protein>
    <submittedName>
        <fullName evidence="1">Uncharacterized protein</fullName>
    </submittedName>
</protein>
<gene>
    <name evidence="1" type="ORF">VNO80_02340</name>
</gene>
<evidence type="ECO:0000313" key="2">
    <source>
        <dbReference type="Proteomes" id="UP001374584"/>
    </source>
</evidence>
<dbReference type="Proteomes" id="UP001374584">
    <property type="component" value="Unassembled WGS sequence"/>
</dbReference>
<dbReference type="EMBL" id="JAYMYR010000002">
    <property type="protein sequence ID" value="KAK7376921.1"/>
    <property type="molecule type" value="Genomic_DNA"/>
</dbReference>
<organism evidence="1 2">
    <name type="scientific">Phaseolus coccineus</name>
    <name type="common">Scarlet runner bean</name>
    <name type="synonym">Phaseolus multiflorus</name>
    <dbReference type="NCBI Taxonomy" id="3886"/>
    <lineage>
        <taxon>Eukaryota</taxon>
        <taxon>Viridiplantae</taxon>
        <taxon>Streptophyta</taxon>
        <taxon>Embryophyta</taxon>
        <taxon>Tracheophyta</taxon>
        <taxon>Spermatophyta</taxon>
        <taxon>Magnoliopsida</taxon>
        <taxon>eudicotyledons</taxon>
        <taxon>Gunneridae</taxon>
        <taxon>Pentapetalae</taxon>
        <taxon>rosids</taxon>
        <taxon>fabids</taxon>
        <taxon>Fabales</taxon>
        <taxon>Fabaceae</taxon>
        <taxon>Papilionoideae</taxon>
        <taxon>50 kb inversion clade</taxon>
        <taxon>NPAAA clade</taxon>
        <taxon>indigoferoid/millettioid clade</taxon>
        <taxon>Phaseoleae</taxon>
        <taxon>Phaseolus</taxon>
    </lineage>
</organism>
<evidence type="ECO:0000313" key="1">
    <source>
        <dbReference type="EMBL" id="KAK7376921.1"/>
    </source>
</evidence>
<name>A0AAN9NPT4_PHACN</name>
<sequence>MTWLYPSPLIIPHPNTVKFPHFPIHLPSSLLSLSYTSHSESRAVSLSSRRFAFSLWQIRTLAFPAQPIRPYDACSQLPPSCSIPVLLTFHLISFYYI</sequence>
<reference evidence="1 2" key="1">
    <citation type="submission" date="2024-01" db="EMBL/GenBank/DDBJ databases">
        <title>The genomes of 5 underutilized Papilionoideae crops provide insights into root nodulation and disease resistanc.</title>
        <authorList>
            <person name="Jiang F."/>
        </authorList>
    </citation>
    <scope>NUCLEOTIDE SEQUENCE [LARGE SCALE GENOMIC DNA]</scope>
    <source>
        <strain evidence="1">JINMINGXINNONG_FW02</strain>
        <tissue evidence="1">Leaves</tissue>
    </source>
</reference>
<accession>A0AAN9NPT4</accession>
<dbReference type="AlphaFoldDB" id="A0AAN9NPT4"/>
<keyword evidence="2" id="KW-1185">Reference proteome</keyword>
<proteinExistence type="predicted"/>
<comment type="caution">
    <text evidence="1">The sequence shown here is derived from an EMBL/GenBank/DDBJ whole genome shotgun (WGS) entry which is preliminary data.</text>
</comment>